<proteinExistence type="predicted"/>
<evidence type="ECO:0000259" key="2">
    <source>
        <dbReference type="PROSITE" id="PS51391"/>
    </source>
</evidence>
<dbReference type="GO" id="GO:0003729">
    <property type="term" value="F:mRNA binding"/>
    <property type="evidence" value="ECO:0007669"/>
    <property type="project" value="InterPro"/>
</dbReference>
<reference evidence="3" key="1">
    <citation type="submission" date="2021-01" db="EMBL/GenBank/DDBJ databases">
        <authorList>
            <person name="Corre E."/>
            <person name="Pelletier E."/>
            <person name="Niang G."/>
            <person name="Scheremetjew M."/>
            <person name="Finn R."/>
            <person name="Kale V."/>
            <person name="Holt S."/>
            <person name="Cochrane G."/>
            <person name="Meng A."/>
            <person name="Brown T."/>
            <person name="Cohen L."/>
        </authorList>
    </citation>
    <scope>NUCLEOTIDE SEQUENCE</scope>
    <source>
        <strain evidence="3">CCMP1897</strain>
    </source>
</reference>
<feature type="region of interest" description="Disordered" evidence="1">
    <location>
        <begin position="388"/>
        <end position="409"/>
    </location>
</feature>
<dbReference type="Pfam" id="PF23228">
    <property type="entry name" value="zf_PCFS4"/>
    <property type="match status" value="1"/>
</dbReference>
<dbReference type="InterPro" id="IPR045154">
    <property type="entry name" value="PCF11-like"/>
</dbReference>
<dbReference type="Pfam" id="PF04818">
    <property type="entry name" value="CID"/>
    <property type="match status" value="1"/>
</dbReference>
<organism evidence="3">
    <name type="scientific">Picocystis salinarum</name>
    <dbReference type="NCBI Taxonomy" id="88271"/>
    <lineage>
        <taxon>Eukaryota</taxon>
        <taxon>Viridiplantae</taxon>
        <taxon>Chlorophyta</taxon>
        <taxon>Picocystophyceae</taxon>
        <taxon>Picocystales</taxon>
        <taxon>Picocystaceae</taxon>
        <taxon>Picocystis</taxon>
    </lineage>
</organism>
<evidence type="ECO:0000313" key="3">
    <source>
        <dbReference type="EMBL" id="CAE0611174.1"/>
    </source>
</evidence>
<dbReference type="EMBL" id="HBIS01005548">
    <property type="protein sequence ID" value="CAE0611174.1"/>
    <property type="molecule type" value="Transcribed_RNA"/>
</dbReference>
<dbReference type="GO" id="GO:0000993">
    <property type="term" value="F:RNA polymerase II complex binding"/>
    <property type="evidence" value="ECO:0007669"/>
    <property type="project" value="InterPro"/>
</dbReference>
<dbReference type="GO" id="GO:0005849">
    <property type="term" value="C:mRNA cleavage factor complex"/>
    <property type="evidence" value="ECO:0007669"/>
    <property type="project" value="TreeGrafter"/>
</dbReference>
<dbReference type="AlphaFoldDB" id="A0A7S3UFT4"/>
<gene>
    <name evidence="3" type="ORF">PSAL00342_LOCUS5009</name>
</gene>
<dbReference type="PANTHER" id="PTHR15921">
    <property type="entry name" value="PRE-MRNA CLEAVAGE COMPLEX II"/>
    <property type="match status" value="1"/>
</dbReference>
<accession>A0A7S3UFT4</accession>
<feature type="domain" description="CID" evidence="2">
    <location>
        <begin position="1"/>
        <end position="114"/>
    </location>
</feature>
<dbReference type="GO" id="GO:0031124">
    <property type="term" value="P:mRNA 3'-end processing"/>
    <property type="evidence" value="ECO:0007669"/>
    <property type="project" value="InterPro"/>
</dbReference>
<dbReference type="SMART" id="SM00582">
    <property type="entry name" value="RPR"/>
    <property type="match status" value="1"/>
</dbReference>
<dbReference type="CDD" id="cd16982">
    <property type="entry name" value="CID_Pcf11"/>
    <property type="match status" value="1"/>
</dbReference>
<dbReference type="SUPFAM" id="SSF48464">
    <property type="entry name" value="ENTH/VHS domain"/>
    <property type="match status" value="1"/>
</dbReference>
<dbReference type="InterPro" id="IPR047415">
    <property type="entry name" value="Pcf11_CID"/>
</dbReference>
<dbReference type="GO" id="GO:0006369">
    <property type="term" value="P:termination of RNA polymerase II transcription"/>
    <property type="evidence" value="ECO:0007669"/>
    <property type="project" value="InterPro"/>
</dbReference>
<dbReference type="InterPro" id="IPR057242">
    <property type="entry name" value="PCFS4-like"/>
</dbReference>
<dbReference type="PANTHER" id="PTHR15921:SF3">
    <property type="entry name" value="PRE-MRNA CLEAVAGE COMPLEX 2 PROTEIN PCF11"/>
    <property type="match status" value="1"/>
</dbReference>
<dbReference type="InterPro" id="IPR006569">
    <property type="entry name" value="CID_dom"/>
</dbReference>
<dbReference type="InterPro" id="IPR008942">
    <property type="entry name" value="ENTH_VHS"/>
</dbReference>
<evidence type="ECO:0000256" key="1">
    <source>
        <dbReference type="SAM" id="MobiDB-lite"/>
    </source>
</evidence>
<dbReference type="GO" id="GO:0005737">
    <property type="term" value="C:cytoplasm"/>
    <property type="evidence" value="ECO:0007669"/>
    <property type="project" value="TreeGrafter"/>
</dbReference>
<protein>
    <recommendedName>
        <fullName evidence="2">CID domain-containing protein</fullName>
    </recommendedName>
</protein>
<name>A0A7S3UFT4_9CHLO</name>
<dbReference type="Gene3D" id="1.25.40.90">
    <property type="match status" value="1"/>
</dbReference>
<dbReference type="PROSITE" id="PS51391">
    <property type="entry name" value="CID"/>
    <property type="match status" value="1"/>
</dbReference>
<sequence>MHALLPALANAIRSSAGKFRNLGHFFVQKIEQTIYNAQPPQRLPRLYLIDSIIKNVGQPYMSMFAPKILALFCSTFASSPPASREPMLHLMRTWKGYFPPPLLAAIEQRLAQIRYEESLRQGQAMMPMAMQPQYGGQAVPMQPQGAAGGYSGAGGGYNYPTGYPGPAVGGTPAAPGPGYGGRPAAGPNVPEDVLSSLVTSGVLGANAASRPQEKKPGVPTKGPGKPQVISTEFKDLNANQFKDFLIKSLYDSIPYQCKTTGRRFDSQEKYSKHLDALFLKNRRAASRGTACRQWYPKESGWLSVGGTEAEEEDAPPVVSAAPTAAQALRMVHSVPADDNQKHCAITGEPFETFWHPEEDEWHFRDAVRLTRDLGIAHAGQLVLRRCLDSEPDSNGEPSAPPAKRIKTED</sequence>